<dbReference type="HAMAP" id="MF_00639">
    <property type="entry name" value="MurD"/>
    <property type="match status" value="1"/>
</dbReference>
<comment type="similarity">
    <text evidence="7">Belongs to the MurCDEF family.</text>
</comment>
<keyword evidence="7 8" id="KW-0961">Cell wall biogenesis/degradation</keyword>
<dbReference type="AlphaFoldDB" id="A0A1F7XK96"/>
<dbReference type="UniPathway" id="UPA00219"/>
<dbReference type="Gene3D" id="3.40.50.720">
    <property type="entry name" value="NAD(P)-binding Rossmann-like Domain"/>
    <property type="match status" value="1"/>
</dbReference>
<dbReference type="SUPFAM" id="SSF53623">
    <property type="entry name" value="MurD-like peptide ligases, catalytic domain"/>
    <property type="match status" value="1"/>
</dbReference>
<evidence type="ECO:0000256" key="8">
    <source>
        <dbReference type="RuleBase" id="RU003664"/>
    </source>
</evidence>
<evidence type="ECO:0000259" key="9">
    <source>
        <dbReference type="Pfam" id="PF02875"/>
    </source>
</evidence>
<accession>A0A1F7XK96</accession>
<organism evidence="11 12">
    <name type="scientific">Candidatus Woesebacteria bacterium RBG_16_42_24</name>
    <dbReference type="NCBI Taxonomy" id="1802485"/>
    <lineage>
        <taxon>Bacteria</taxon>
        <taxon>Candidatus Woeseibacteriota</taxon>
    </lineage>
</organism>
<dbReference type="GO" id="GO:0005737">
    <property type="term" value="C:cytoplasm"/>
    <property type="evidence" value="ECO:0007669"/>
    <property type="project" value="UniProtKB-SubCell"/>
</dbReference>
<proteinExistence type="inferred from homology"/>
<comment type="caution">
    <text evidence="11">The sequence shown here is derived from an EMBL/GenBank/DDBJ whole genome shotgun (WGS) entry which is preliminary data.</text>
</comment>
<dbReference type="Pfam" id="PF08245">
    <property type="entry name" value="Mur_ligase_M"/>
    <property type="match status" value="1"/>
</dbReference>
<dbReference type="Pfam" id="PF21799">
    <property type="entry name" value="MurD-like_N"/>
    <property type="match status" value="1"/>
</dbReference>
<dbReference type="Pfam" id="PF02875">
    <property type="entry name" value="Mur_ligase_C"/>
    <property type="match status" value="1"/>
</dbReference>
<dbReference type="EC" id="6.3.2.9" evidence="7 8"/>
<dbReference type="InterPro" id="IPR036565">
    <property type="entry name" value="Mur-like_cat_sf"/>
</dbReference>
<dbReference type="Gene3D" id="3.90.190.20">
    <property type="entry name" value="Mur ligase, C-terminal domain"/>
    <property type="match status" value="1"/>
</dbReference>
<keyword evidence="3 7" id="KW-0963">Cytoplasm</keyword>
<evidence type="ECO:0000259" key="10">
    <source>
        <dbReference type="Pfam" id="PF08245"/>
    </source>
</evidence>
<evidence type="ECO:0000256" key="1">
    <source>
        <dbReference type="ARBA" id="ARBA00004496"/>
    </source>
</evidence>
<keyword evidence="7 8" id="KW-0573">Peptidoglycan synthesis</keyword>
<dbReference type="Gene3D" id="3.40.1190.10">
    <property type="entry name" value="Mur-like, catalytic domain"/>
    <property type="match status" value="1"/>
</dbReference>
<dbReference type="InterPro" id="IPR005762">
    <property type="entry name" value="MurD"/>
</dbReference>
<dbReference type="GO" id="GO:0008360">
    <property type="term" value="P:regulation of cell shape"/>
    <property type="evidence" value="ECO:0007669"/>
    <property type="project" value="UniProtKB-KW"/>
</dbReference>
<dbReference type="GO" id="GO:0051301">
    <property type="term" value="P:cell division"/>
    <property type="evidence" value="ECO:0007669"/>
    <property type="project" value="UniProtKB-KW"/>
</dbReference>
<dbReference type="NCBIfam" id="TIGR01087">
    <property type="entry name" value="murD"/>
    <property type="match status" value="1"/>
</dbReference>
<dbReference type="Proteomes" id="UP000177382">
    <property type="component" value="Unassembled WGS sequence"/>
</dbReference>
<evidence type="ECO:0000256" key="5">
    <source>
        <dbReference type="ARBA" id="ARBA00022741"/>
    </source>
</evidence>
<feature type="domain" description="Mur ligase C-terminal" evidence="9">
    <location>
        <begin position="289"/>
        <end position="407"/>
    </location>
</feature>
<dbReference type="PANTHER" id="PTHR43692:SF1">
    <property type="entry name" value="UDP-N-ACETYLMURAMOYLALANINE--D-GLUTAMATE LIGASE"/>
    <property type="match status" value="1"/>
</dbReference>
<evidence type="ECO:0000256" key="7">
    <source>
        <dbReference type="HAMAP-Rule" id="MF_00639"/>
    </source>
</evidence>
<keyword evidence="5 7" id="KW-0547">Nucleotide-binding</keyword>
<dbReference type="GO" id="GO:0071555">
    <property type="term" value="P:cell wall organization"/>
    <property type="evidence" value="ECO:0007669"/>
    <property type="project" value="UniProtKB-KW"/>
</dbReference>
<dbReference type="STRING" id="1802485.A2V97_00370"/>
<dbReference type="InterPro" id="IPR013221">
    <property type="entry name" value="Mur_ligase_cen"/>
</dbReference>
<dbReference type="GO" id="GO:0008764">
    <property type="term" value="F:UDP-N-acetylmuramoylalanine-D-glutamate ligase activity"/>
    <property type="evidence" value="ECO:0007669"/>
    <property type="project" value="UniProtKB-UniRule"/>
</dbReference>
<keyword evidence="7 8" id="KW-0131">Cell cycle</keyword>
<dbReference type="SUPFAM" id="SSF53244">
    <property type="entry name" value="MurD-like peptide ligases, peptide-binding domain"/>
    <property type="match status" value="1"/>
</dbReference>
<dbReference type="SUPFAM" id="SSF51984">
    <property type="entry name" value="MurCD N-terminal domain"/>
    <property type="match status" value="1"/>
</dbReference>
<comment type="pathway">
    <text evidence="2 7 8">Cell wall biogenesis; peptidoglycan biosynthesis.</text>
</comment>
<keyword evidence="7 8" id="KW-0132">Cell division</keyword>
<protein>
    <recommendedName>
        <fullName evidence="7 8">UDP-N-acetylmuramoylalanine--D-glutamate ligase</fullName>
        <ecNumber evidence="7 8">6.3.2.9</ecNumber>
    </recommendedName>
    <alternativeName>
        <fullName evidence="7">D-glutamic acid-adding enzyme</fullName>
    </alternativeName>
    <alternativeName>
        <fullName evidence="7">UDP-N-acetylmuramoyl-L-alanyl-D-glutamate synthetase</fullName>
    </alternativeName>
</protein>
<feature type="domain" description="Mur ligase central" evidence="10">
    <location>
        <begin position="111"/>
        <end position="248"/>
    </location>
</feature>
<evidence type="ECO:0000313" key="12">
    <source>
        <dbReference type="Proteomes" id="UP000177382"/>
    </source>
</evidence>
<evidence type="ECO:0000256" key="6">
    <source>
        <dbReference type="ARBA" id="ARBA00022840"/>
    </source>
</evidence>
<keyword evidence="6 7" id="KW-0067">ATP-binding</keyword>
<dbReference type="InterPro" id="IPR036615">
    <property type="entry name" value="Mur_ligase_C_dom_sf"/>
</dbReference>
<dbReference type="GO" id="GO:0009252">
    <property type="term" value="P:peptidoglycan biosynthetic process"/>
    <property type="evidence" value="ECO:0007669"/>
    <property type="project" value="UniProtKB-UniRule"/>
</dbReference>
<comment type="subcellular location">
    <subcellularLocation>
        <location evidence="1 7 8">Cytoplasm</location>
    </subcellularLocation>
</comment>
<keyword evidence="4 7" id="KW-0436">Ligase</keyword>
<feature type="binding site" evidence="7">
    <location>
        <begin position="113"/>
        <end position="119"/>
    </location>
    <ligand>
        <name>ATP</name>
        <dbReference type="ChEBI" id="CHEBI:30616"/>
    </ligand>
</feature>
<dbReference type="InterPro" id="IPR004101">
    <property type="entry name" value="Mur_ligase_C"/>
</dbReference>
<dbReference type="PANTHER" id="PTHR43692">
    <property type="entry name" value="UDP-N-ACETYLMURAMOYLALANINE--D-GLUTAMATE LIGASE"/>
    <property type="match status" value="1"/>
</dbReference>
<evidence type="ECO:0000256" key="4">
    <source>
        <dbReference type="ARBA" id="ARBA00022598"/>
    </source>
</evidence>
<comment type="function">
    <text evidence="7 8">Cell wall formation. Catalyzes the addition of glutamate to the nucleotide precursor UDP-N-acetylmuramoyl-L-alanine (UMA).</text>
</comment>
<reference evidence="11 12" key="1">
    <citation type="journal article" date="2016" name="Nat. Commun.">
        <title>Thousands of microbial genomes shed light on interconnected biogeochemical processes in an aquifer system.</title>
        <authorList>
            <person name="Anantharaman K."/>
            <person name="Brown C.T."/>
            <person name="Hug L.A."/>
            <person name="Sharon I."/>
            <person name="Castelle C.J."/>
            <person name="Probst A.J."/>
            <person name="Thomas B.C."/>
            <person name="Singh A."/>
            <person name="Wilkins M.J."/>
            <person name="Karaoz U."/>
            <person name="Brodie E.L."/>
            <person name="Williams K.H."/>
            <person name="Hubbard S.S."/>
            <person name="Banfield J.F."/>
        </authorList>
    </citation>
    <scope>NUCLEOTIDE SEQUENCE [LARGE SCALE GENOMIC DNA]</scope>
</reference>
<dbReference type="GO" id="GO:0005524">
    <property type="term" value="F:ATP binding"/>
    <property type="evidence" value="ECO:0007669"/>
    <property type="project" value="UniProtKB-UniRule"/>
</dbReference>
<name>A0A1F7XK96_9BACT</name>
<keyword evidence="7 8" id="KW-0133">Cell shape</keyword>
<dbReference type="EMBL" id="MGFX01000007">
    <property type="protein sequence ID" value="OGM15179.1"/>
    <property type="molecule type" value="Genomic_DNA"/>
</dbReference>
<evidence type="ECO:0000256" key="3">
    <source>
        <dbReference type="ARBA" id="ARBA00022490"/>
    </source>
</evidence>
<sequence>MFKDKKIAILGFGMEGKDLANYLLREGAKIFVFDRKNEGDLNFEGVAKNNLTLICGKDYLRDGLGNFDTIFRSPGVYRNIPEIVKAESEGVTISSAIKLFFDLSPAKIIGVTGTKGKGTTATLIYEILRKAGYDVYLAGNIGKPFLELIPKLKKESLVVLELSSFQLIDMDESPHIAVVLNITQDHLDWHKDLSEYVSAKKNIVKFQGKDDFAVINSDYEPPKSFSKQTKAKVVFFSKRQLADRYKKSLLLKGEHNWENVAAAVAVSDILKVSDEAVLKVLTTFRGLEHRLELVGKVKGITFYNDSFATGPQPTIAAIRSFDEPLTVILGGSEKFLDYKGLGEEISKAKNVKFVILIGQVRQKIRIAIKNAGYKGKIIDKGNSSMEEVVREAFLNTPNGGVILLSPAAASFDMFRDYKDRGRKFKSAVKALG</sequence>
<evidence type="ECO:0000313" key="11">
    <source>
        <dbReference type="EMBL" id="OGM15179.1"/>
    </source>
</evidence>
<evidence type="ECO:0000256" key="2">
    <source>
        <dbReference type="ARBA" id="ARBA00004752"/>
    </source>
</evidence>
<comment type="catalytic activity">
    <reaction evidence="7 8">
        <text>UDP-N-acetyl-alpha-D-muramoyl-L-alanine + D-glutamate + ATP = UDP-N-acetyl-alpha-D-muramoyl-L-alanyl-D-glutamate + ADP + phosphate + H(+)</text>
        <dbReference type="Rhea" id="RHEA:16429"/>
        <dbReference type="ChEBI" id="CHEBI:15378"/>
        <dbReference type="ChEBI" id="CHEBI:29986"/>
        <dbReference type="ChEBI" id="CHEBI:30616"/>
        <dbReference type="ChEBI" id="CHEBI:43474"/>
        <dbReference type="ChEBI" id="CHEBI:83898"/>
        <dbReference type="ChEBI" id="CHEBI:83900"/>
        <dbReference type="ChEBI" id="CHEBI:456216"/>
        <dbReference type="EC" id="6.3.2.9"/>
    </reaction>
</comment>
<gene>
    <name evidence="7" type="primary">murD</name>
    <name evidence="11" type="ORF">A2V97_00370</name>
</gene>